<gene>
    <name evidence="1" type="ORF">MUN87_21355</name>
</gene>
<sequence>MNRLTEQEIYRSILQKMRDQTETQQINNSQDFIKRLTKEMKQANLLPFKQSK</sequence>
<reference evidence="1 2" key="1">
    <citation type="submission" date="2022-04" db="EMBL/GenBank/DDBJ databases">
        <title>Gracilibacillus sp. isolated from saltern.</title>
        <authorList>
            <person name="Won M."/>
            <person name="Lee C.-M."/>
            <person name="Woen H.-Y."/>
            <person name="Kwon S.-W."/>
        </authorList>
    </citation>
    <scope>NUCLEOTIDE SEQUENCE [LARGE SCALE GENOMIC DNA]</scope>
    <source>
        <strain evidence="1 2">SSPM10-3</strain>
    </source>
</reference>
<organism evidence="1 2">
    <name type="scientific">Gracilibacillus salinarum</name>
    <dbReference type="NCBI Taxonomy" id="2932255"/>
    <lineage>
        <taxon>Bacteria</taxon>
        <taxon>Bacillati</taxon>
        <taxon>Bacillota</taxon>
        <taxon>Bacilli</taxon>
        <taxon>Bacillales</taxon>
        <taxon>Bacillaceae</taxon>
        <taxon>Gracilibacillus</taxon>
    </lineage>
</organism>
<evidence type="ECO:0000313" key="2">
    <source>
        <dbReference type="Proteomes" id="UP000831537"/>
    </source>
</evidence>
<dbReference type="Proteomes" id="UP000831537">
    <property type="component" value="Chromosome"/>
</dbReference>
<accession>A0ABY4GLP1</accession>
<evidence type="ECO:0000313" key="1">
    <source>
        <dbReference type="EMBL" id="UOQ85159.1"/>
    </source>
</evidence>
<protein>
    <submittedName>
        <fullName evidence="1">Uncharacterized protein</fullName>
    </submittedName>
</protein>
<keyword evidence="2" id="KW-1185">Reference proteome</keyword>
<dbReference type="EMBL" id="CP095071">
    <property type="protein sequence ID" value="UOQ85159.1"/>
    <property type="molecule type" value="Genomic_DNA"/>
</dbReference>
<proteinExistence type="predicted"/>
<name>A0ABY4GLP1_9BACI</name>
<dbReference type="RefSeq" id="WP_244743864.1">
    <property type="nucleotide sequence ID" value="NZ_CP095071.1"/>
</dbReference>